<comment type="function">
    <text evidence="5">ATP-dependent carboxylate-amine ligase which exhibits weak glutamate--cysteine ligase activity.</text>
</comment>
<sequence length="374" mass="39380">MSDGAEHGPDALVVAPTVGVEEEFILVDPATEHPVARNGEVAAAASRRGVDLELELTSCQVETATAPHHAVADLLDELTRLRSVVAAAAAEVGVGVIAAGAPPTVPVAFPITDTARYRRIGERFGMLAHEQGVCGCHVHVAVPDRETAIEVSNHLRHRLPVLLALSANSPVYRDADTGHASWRWVLWSRWPAAGPPPHLRSREHFESLVTMFVASGAILDDHMVYWDVRPSDHLPTIEVRVGDVQPTASEAAAFAAIVRGLTLTALRDIDAGIAAPEIDTAILDAAMWKAAHDGIDGAGIDVLTGESVPALDLVGRLVDDISDALDAAGDADLVTAARRSLGSRGNGATRRRRDFRDGTDGPGIAGAAMAEFTG</sequence>
<dbReference type="PANTHER" id="PTHR36510:SF1">
    <property type="entry name" value="GLUTAMATE--CYSTEINE LIGASE 2-RELATED"/>
    <property type="match status" value="1"/>
</dbReference>
<dbReference type="EMBL" id="CP001802">
    <property type="protein sequence ID" value="ACY21751.1"/>
    <property type="molecule type" value="Genomic_DNA"/>
</dbReference>
<organism evidence="7 8">
    <name type="scientific">Gordonia bronchialis (strain ATCC 25592 / DSM 43247 / BCRC 13721 / JCM 3198 / KCTC 3076 / NBRC 16047 / NCTC 10667)</name>
    <name type="common">Rhodococcus bronchialis</name>
    <dbReference type="NCBI Taxonomy" id="526226"/>
    <lineage>
        <taxon>Bacteria</taxon>
        <taxon>Bacillati</taxon>
        <taxon>Actinomycetota</taxon>
        <taxon>Actinomycetes</taxon>
        <taxon>Mycobacteriales</taxon>
        <taxon>Gordoniaceae</taxon>
        <taxon>Gordonia</taxon>
    </lineage>
</organism>
<dbReference type="InterPro" id="IPR014746">
    <property type="entry name" value="Gln_synth/guanido_kin_cat_dom"/>
</dbReference>
<dbReference type="Proteomes" id="UP000001219">
    <property type="component" value="Chromosome"/>
</dbReference>
<evidence type="ECO:0000256" key="2">
    <source>
        <dbReference type="ARBA" id="ARBA00022741"/>
    </source>
</evidence>
<dbReference type="InterPro" id="IPR011793">
    <property type="entry name" value="YbdK"/>
</dbReference>
<accession>D0LDX8</accession>
<keyword evidence="3 5" id="KW-0067">ATP-binding</keyword>
<evidence type="ECO:0000256" key="6">
    <source>
        <dbReference type="SAM" id="MobiDB-lite"/>
    </source>
</evidence>
<dbReference type="InterPro" id="IPR006336">
    <property type="entry name" value="GCS2"/>
</dbReference>
<reference evidence="7 8" key="2">
    <citation type="journal article" date="2010" name="Stand. Genomic Sci.">
        <title>Complete genome sequence of Gordonia bronchialis type strain (3410).</title>
        <authorList>
            <person name="Ivanova N."/>
            <person name="Sikorski J."/>
            <person name="Jando M."/>
            <person name="Lapidus A."/>
            <person name="Nolan M."/>
            <person name="Lucas S."/>
            <person name="Del Rio T.G."/>
            <person name="Tice H."/>
            <person name="Copeland A."/>
            <person name="Cheng J.F."/>
            <person name="Chen F."/>
            <person name="Bruce D."/>
            <person name="Goodwin L."/>
            <person name="Pitluck S."/>
            <person name="Mavromatis K."/>
            <person name="Ovchinnikova G."/>
            <person name="Pati A."/>
            <person name="Chen A."/>
            <person name="Palaniappan K."/>
            <person name="Land M."/>
            <person name="Hauser L."/>
            <person name="Chang Y.J."/>
            <person name="Jeffries C.D."/>
            <person name="Chain P."/>
            <person name="Saunders E."/>
            <person name="Han C."/>
            <person name="Detter J.C."/>
            <person name="Brettin T."/>
            <person name="Rohde M."/>
            <person name="Goker M."/>
            <person name="Bristow J."/>
            <person name="Eisen J.A."/>
            <person name="Markowitz V."/>
            <person name="Hugenholtz P."/>
            <person name="Klenk H.P."/>
            <person name="Kyrpides N.C."/>
        </authorList>
    </citation>
    <scope>NUCLEOTIDE SEQUENCE [LARGE SCALE GENOMIC DNA]</scope>
    <source>
        <strain evidence="8">ATCC 25592 / DSM 43247 / BCRC 13721 / JCM 3198 / KCTC 3076 / NBRC 16047 / NCTC 10667</strain>
    </source>
</reference>
<dbReference type="HOGENOM" id="CLU_044848_0_0_11"/>
<dbReference type="GO" id="GO:0004357">
    <property type="term" value="F:glutamate-cysteine ligase activity"/>
    <property type="evidence" value="ECO:0007669"/>
    <property type="project" value="UniProtKB-EC"/>
</dbReference>
<keyword evidence="8" id="KW-1185">Reference proteome</keyword>
<evidence type="ECO:0000256" key="1">
    <source>
        <dbReference type="ARBA" id="ARBA00022598"/>
    </source>
</evidence>
<dbReference type="Gene3D" id="3.30.590.20">
    <property type="match status" value="1"/>
</dbReference>
<dbReference type="Pfam" id="PF04107">
    <property type="entry name" value="GCS2"/>
    <property type="match status" value="1"/>
</dbReference>
<dbReference type="GO" id="GO:0042398">
    <property type="term" value="P:modified amino acid biosynthetic process"/>
    <property type="evidence" value="ECO:0007669"/>
    <property type="project" value="InterPro"/>
</dbReference>
<evidence type="ECO:0000256" key="4">
    <source>
        <dbReference type="ARBA" id="ARBA00048819"/>
    </source>
</evidence>
<dbReference type="SUPFAM" id="SSF55931">
    <property type="entry name" value="Glutamine synthetase/guanido kinase"/>
    <property type="match status" value="1"/>
</dbReference>
<keyword evidence="2 5" id="KW-0547">Nucleotide-binding</keyword>
<reference evidence="8" key="1">
    <citation type="submission" date="2009-10" db="EMBL/GenBank/DDBJ databases">
        <title>The complete chromosome of Gordonia bronchialis DSM 43247.</title>
        <authorList>
            <consortium name="US DOE Joint Genome Institute (JGI-PGF)"/>
            <person name="Lucas S."/>
            <person name="Copeland A."/>
            <person name="Lapidus A."/>
            <person name="Glavina del Rio T."/>
            <person name="Dalin E."/>
            <person name="Tice H."/>
            <person name="Bruce D."/>
            <person name="Goodwin L."/>
            <person name="Pitluck S."/>
            <person name="Kyrpides N."/>
            <person name="Mavromatis K."/>
            <person name="Ivanova N."/>
            <person name="Ovchinnikova G."/>
            <person name="Saunders E."/>
            <person name="Brettin T."/>
            <person name="Detter J.C."/>
            <person name="Han C."/>
            <person name="Larimer F."/>
            <person name="Land M."/>
            <person name="Hauser L."/>
            <person name="Markowitz V."/>
            <person name="Cheng J.-F."/>
            <person name="Hugenholtz P."/>
            <person name="Woyke T."/>
            <person name="Wu D."/>
            <person name="Jando M."/>
            <person name="Schneider S."/>
            <person name="Goeker M."/>
            <person name="Klenk H.-P."/>
            <person name="Eisen J.A."/>
        </authorList>
    </citation>
    <scope>NUCLEOTIDE SEQUENCE [LARGE SCALE GENOMIC DNA]</scope>
    <source>
        <strain evidence="8">ATCC 25592 / DSM 43247 / BCRC 13721 / JCM 3198 / KCTC 3076 / NBRC 16047 / NCTC 10667</strain>
    </source>
</reference>
<gene>
    <name evidence="7" type="ordered locus">Gbro_2510</name>
</gene>
<dbReference type="NCBIfam" id="NF010041">
    <property type="entry name" value="PRK13517.1-1"/>
    <property type="match status" value="1"/>
</dbReference>
<comment type="similarity">
    <text evidence="5">Belongs to the glutamate--cysteine ligase type 2 family. YbdK subfamily.</text>
</comment>
<dbReference type="PANTHER" id="PTHR36510">
    <property type="entry name" value="GLUTAMATE--CYSTEINE LIGASE 2-RELATED"/>
    <property type="match status" value="1"/>
</dbReference>
<evidence type="ECO:0000256" key="3">
    <source>
        <dbReference type="ARBA" id="ARBA00022840"/>
    </source>
</evidence>
<proteinExistence type="inferred from homology"/>
<evidence type="ECO:0000313" key="7">
    <source>
        <dbReference type="EMBL" id="ACY21751.1"/>
    </source>
</evidence>
<dbReference type="EC" id="6.3.2.2" evidence="5"/>
<dbReference type="NCBIfam" id="TIGR02050">
    <property type="entry name" value="gshA_cyan_rel"/>
    <property type="match status" value="1"/>
</dbReference>
<dbReference type="GO" id="GO:0005524">
    <property type="term" value="F:ATP binding"/>
    <property type="evidence" value="ECO:0007669"/>
    <property type="project" value="UniProtKB-KW"/>
</dbReference>
<dbReference type="OrthoDB" id="9803842at2"/>
<evidence type="ECO:0000256" key="5">
    <source>
        <dbReference type="HAMAP-Rule" id="MF_01609"/>
    </source>
</evidence>
<dbReference type="STRING" id="526226.Gbro_2510"/>
<keyword evidence="1 5" id="KW-0436">Ligase</keyword>
<dbReference type="eggNOG" id="COG2170">
    <property type="taxonomic scope" value="Bacteria"/>
</dbReference>
<evidence type="ECO:0000313" key="8">
    <source>
        <dbReference type="Proteomes" id="UP000001219"/>
    </source>
</evidence>
<comment type="catalytic activity">
    <reaction evidence="4 5">
        <text>L-cysteine + L-glutamate + ATP = gamma-L-glutamyl-L-cysteine + ADP + phosphate + H(+)</text>
        <dbReference type="Rhea" id="RHEA:13285"/>
        <dbReference type="ChEBI" id="CHEBI:15378"/>
        <dbReference type="ChEBI" id="CHEBI:29985"/>
        <dbReference type="ChEBI" id="CHEBI:30616"/>
        <dbReference type="ChEBI" id="CHEBI:35235"/>
        <dbReference type="ChEBI" id="CHEBI:43474"/>
        <dbReference type="ChEBI" id="CHEBI:58173"/>
        <dbReference type="ChEBI" id="CHEBI:456216"/>
        <dbReference type="EC" id="6.3.2.2"/>
    </reaction>
</comment>
<dbReference type="HAMAP" id="MF_01609">
    <property type="entry name" value="Glu_cys_ligase_2"/>
    <property type="match status" value="1"/>
</dbReference>
<feature type="region of interest" description="Disordered" evidence="6">
    <location>
        <begin position="343"/>
        <end position="362"/>
    </location>
</feature>
<dbReference type="AlphaFoldDB" id="D0LDX8"/>
<dbReference type="InterPro" id="IPR050141">
    <property type="entry name" value="GCL_type2/YbdK_subfam"/>
</dbReference>
<dbReference type="RefSeq" id="WP_012834306.1">
    <property type="nucleotide sequence ID" value="NC_013441.1"/>
</dbReference>
<protein>
    <recommendedName>
        <fullName evidence="5">Putative glutamate--cysteine ligase 2</fullName>
        <ecNumber evidence="5">6.3.2.2</ecNumber>
    </recommendedName>
    <alternativeName>
        <fullName evidence="5">Gamma-glutamylcysteine synthetase 2</fullName>
        <shortName evidence="5">GCS 2</shortName>
        <shortName evidence="5">Gamma-GCS 2</shortName>
    </alternativeName>
</protein>
<name>D0LDX8_GORB4</name>
<dbReference type="KEGG" id="gbr:Gbro_2510"/>